<dbReference type="Gene3D" id="1.25.10.10">
    <property type="entry name" value="Leucine-rich Repeat Variant"/>
    <property type="match status" value="1"/>
</dbReference>
<evidence type="ECO:0000256" key="2">
    <source>
        <dbReference type="PROSITE-ProRule" id="PRU00317"/>
    </source>
</evidence>
<dbReference type="SUPFAM" id="SSF56219">
    <property type="entry name" value="DNase I-like"/>
    <property type="match status" value="1"/>
</dbReference>
<feature type="non-terminal residue" evidence="4">
    <location>
        <position position="688"/>
    </location>
</feature>
<feature type="repeat" description="Pumilio" evidence="2">
    <location>
        <begin position="535"/>
        <end position="571"/>
    </location>
</feature>
<dbReference type="PROSITE" id="PS50302">
    <property type="entry name" value="PUM"/>
    <property type="match status" value="6"/>
</dbReference>
<proteinExistence type="predicted"/>
<protein>
    <recommendedName>
        <fullName evidence="3">PUM-HD domain-containing protein</fullName>
    </recommendedName>
</protein>
<dbReference type="InterPro" id="IPR001313">
    <property type="entry name" value="Pumilio_RNA-bd_rpt"/>
</dbReference>
<dbReference type="PROSITE" id="PS50303">
    <property type="entry name" value="PUM_HD"/>
    <property type="match status" value="1"/>
</dbReference>
<keyword evidence="5" id="KW-1185">Reference proteome</keyword>
<reference evidence="4" key="1">
    <citation type="submission" date="2023-10" db="EMBL/GenBank/DDBJ databases">
        <authorList>
            <person name="Chen Y."/>
            <person name="Shah S."/>
            <person name="Dougan E. K."/>
            <person name="Thang M."/>
            <person name="Chan C."/>
        </authorList>
    </citation>
    <scope>NUCLEOTIDE SEQUENCE [LARGE SCALE GENOMIC DNA]</scope>
</reference>
<accession>A0ABN9U977</accession>
<dbReference type="SUPFAM" id="SSF48371">
    <property type="entry name" value="ARM repeat"/>
    <property type="match status" value="1"/>
</dbReference>
<gene>
    <name evidence="4" type="ORF">PCOR1329_LOCUS46099</name>
</gene>
<dbReference type="Proteomes" id="UP001189429">
    <property type="component" value="Unassembled WGS sequence"/>
</dbReference>
<evidence type="ECO:0000259" key="3">
    <source>
        <dbReference type="PROSITE" id="PS50303"/>
    </source>
</evidence>
<dbReference type="Pfam" id="PF00806">
    <property type="entry name" value="PUF"/>
    <property type="match status" value="7"/>
</dbReference>
<evidence type="ECO:0000256" key="1">
    <source>
        <dbReference type="ARBA" id="ARBA00022737"/>
    </source>
</evidence>
<keyword evidence="1" id="KW-0677">Repeat</keyword>
<feature type="repeat" description="Pumilio" evidence="2">
    <location>
        <begin position="572"/>
        <end position="607"/>
    </location>
</feature>
<dbReference type="SMART" id="SM00025">
    <property type="entry name" value="Pumilio"/>
    <property type="match status" value="7"/>
</dbReference>
<dbReference type="PANTHER" id="PTHR12537:SF13">
    <property type="entry name" value="PUMILIO HOMOLOGY DOMAIN FAMILY MEMBER 4"/>
    <property type="match status" value="1"/>
</dbReference>
<dbReference type="InterPro" id="IPR011989">
    <property type="entry name" value="ARM-like"/>
</dbReference>
<feature type="repeat" description="Pumilio" evidence="2">
    <location>
        <begin position="608"/>
        <end position="643"/>
    </location>
</feature>
<sequence>MAPTAGTALRVIGYNPMWASGLRTQEILHHTTNYDAVLLCGTQTVCRKAEGVLRSRVAGRTILEAVHQPGPLTTAATGCAVILRAGYNDRHIRQTWFPPRQLAGRGLAVRIQKGAIDITYGVLYYPPQPRSHQENGVYHETVKALTRWWRSVLMALPCRTLPLFYSDVNGGIGAQVKAGVWTEPPCGALGPTRSRERRRNGAGESVRHLLVEQKLISATSYSSFAHTYWSSGNPSTGSMIDYWFLPRGWLERLRRSHIVRDLGDTLQPIRGIPPRDHIPVLLELSYEKDAGALPPAPPPRLSGDAMTAAILRGEKKPEFSREVTQQLSDNEEHLRSLADQNSPDALWEALETIMTTAGISCSHPAHLDLKIVRSADGYWKHALHFDDHEQMWQQPHEGQDRRGQAPRGGLKMSQLEEMFDSSAFLEKVPAIARDQAGCRMLQHKLEKAAAEGNSEVVNRIFNEVLTNCVDLMMDPFGNYLCQKLMEICSYRQLELLMEKSCAHLVRISLNLHGARVVQKLIDAVSKTPHAPRLVAMLQGAVVQMSQDPNGNHVVNKCLEALPAECHSFVFQAVAASVVDVASHRHGCRIVQRCIDSARGAERRMLIGAITREALTLVQDPFGNYVVQHTMQLNDMQATSDICRNLLGRLNVLSRQKFSSNVVEACLRTCRPEDRERMIAELADSRGLG</sequence>
<dbReference type="Gene3D" id="3.60.10.10">
    <property type="entry name" value="Endonuclease/exonuclease/phosphatase"/>
    <property type="match status" value="1"/>
</dbReference>
<comment type="caution">
    <text evidence="4">The sequence shown here is derived from an EMBL/GenBank/DDBJ whole genome shotgun (WGS) entry which is preliminary data.</text>
</comment>
<feature type="repeat" description="Pumilio" evidence="2">
    <location>
        <begin position="463"/>
        <end position="498"/>
    </location>
</feature>
<dbReference type="InterPro" id="IPR036691">
    <property type="entry name" value="Endo/exonu/phosph_ase_sf"/>
</dbReference>
<dbReference type="PANTHER" id="PTHR12537">
    <property type="entry name" value="RNA BINDING PROTEIN PUMILIO-RELATED"/>
    <property type="match status" value="1"/>
</dbReference>
<dbReference type="InterPro" id="IPR016024">
    <property type="entry name" value="ARM-type_fold"/>
</dbReference>
<feature type="domain" description="PUM-HD" evidence="3">
    <location>
        <begin position="393"/>
        <end position="688"/>
    </location>
</feature>
<feature type="repeat" description="Pumilio" evidence="2">
    <location>
        <begin position="423"/>
        <end position="458"/>
    </location>
</feature>
<evidence type="ECO:0000313" key="4">
    <source>
        <dbReference type="EMBL" id="CAK0855322.1"/>
    </source>
</evidence>
<dbReference type="EMBL" id="CAUYUJ010015541">
    <property type="protein sequence ID" value="CAK0855322.1"/>
    <property type="molecule type" value="Genomic_DNA"/>
</dbReference>
<evidence type="ECO:0000313" key="5">
    <source>
        <dbReference type="Proteomes" id="UP001189429"/>
    </source>
</evidence>
<organism evidence="4 5">
    <name type="scientific">Prorocentrum cordatum</name>
    <dbReference type="NCBI Taxonomy" id="2364126"/>
    <lineage>
        <taxon>Eukaryota</taxon>
        <taxon>Sar</taxon>
        <taxon>Alveolata</taxon>
        <taxon>Dinophyceae</taxon>
        <taxon>Prorocentrales</taxon>
        <taxon>Prorocentraceae</taxon>
        <taxon>Prorocentrum</taxon>
    </lineage>
</organism>
<dbReference type="InterPro" id="IPR033133">
    <property type="entry name" value="PUM-HD"/>
</dbReference>
<feature type="repeat" description="Pumilio" evidence="2">
    <location>
        <begin position="644"/>
        <end position="679"/>
    </location>
</feature>
<name>A0ABN9U977_9DINO</name>